<dbReference type="GO" id="GO:0046104">
    <property type="term" value="P:thymidine metabolic process"/>
    <property type="evidence" value="ECO:0007669"/>
    <property type="project" value="TreeGrafter"/>
</dbReference>
<evidence type="ECO:0000256" key="1">
    <source>
        <dbReference type="ARBA" id="ARBA00007587"/>
    </source>
</evidence>
<keyword evidence="4 8" id="KW-0808">Transferase</keyword>
<dbReference type="FunFam" id="3.30.60.20:FF:000051">
    <property type="entry name" value="Thymidine kinase"/>
    <property type="match status" value="1"/>
</dbReference>
<accession>A0A8X8B549</accession>
<dbReference type="SUPFAM" id="SSF57716">
    <property type="entry name" value="Glucocorticoid receptor-like (DNA-binding domain)"/>
    <property type="match status" value="1"/>
</dbReference>
<evidence type="ECO:0000256" key="3">
    <source>
        <dbReference type="ARBA" id="ARBA00022634"/>
    </source>
</evidence>
<sequence length="256" mass="28589">MAPIETLRSRLLQLNLRNCHNRISVLFLTDVGSVFVSAVMVGVILICAHRVFRVPEDLLTECARAHPEACKTDKTPCLTVVCLASCAVSRRGYDCSLMWDNVDKGFETNTPISWIISSFKEDARFGATTQSILSHESPESHSLWRQFVVIGIAQFSGNLYEFCCKDADDDGKTVIIAVIDGDYLRRSFGDVLEFLQIADSVTKLTARCEVCGQKGFFTVRRTCDTRTELIGGADVYIPVCLKHYYINNQIVIKASK</sequence>
<evidence type="ECO:0000256" key="8">
    <source>
        <dbReference type="RuleBase" id="RU000544"/>
    </source>
</evidence>
<dbReference type="SUPFAM" id="SSF52540">
    <property type="entry name" value="P-loop containing nucleoside triphosphate hydrolases"/>
    <property type="match status" value="1"/>
</dbReference>
<keyword evidence="10" id="KW-0812">Transmembrane</keyword>
<dbReference type="InterPro" id="IPR001267">
    <property type="entry name" value="Thymidine_kinase"/>
</dbReference>
<keyword evidence="3 8" id="KW-0237">DNA synthesis</keyword>
<keyword evidence="10" id="KW-0472">Membrane</keyword>
<evidence type="ECO:0000256" key="4">
    <source>
        <dbReference type="ARBA" id="ARBA00022679"/>
    </source>
</evidence>
<keyword evidence="7 8" id="KW-0067">ATP-binding</keyword>
<proteinExistence type="inferred from homology"/>
<dbReference type="GO" id="GO:0004797">
    <property type="term" value="F:thymidine kinase activity"/>
    <property type="evidence" value="ECO:0007669"/>
    <property type="project" value="UniProtKB-EC"/>
</dbReference>
<organism evidence="11 12">
    <name type="scientific">Brassica carinata</name>
    <name type="common">Ethiopian mustard</name>
    <name type="synonym">Abyssinian cabbage</name>
    <dbReference type="NCBI Taxonomy" id="52824"/>
    <lineage>
        <taxon>Eukaryota</taxon>
        <taxon>Viridiplantae</taxon>
        <taxon>Streptophyta</taxon>
        <taxon>Embryophyta</taxon>
        <taxon>Tracheophyta</taxon>
        <taxon>Spermatophyta</taxon>
        <taxon>Magnoliopsida</taxon>
        <taxon>eudicotyledons</taxon>
        <taxon>Gunneridae</taxon>
        <taxon>Pentapetalae</taxon>
        <taxon>rosids</taxon>
        <taxon>malvids</taxon>
        <taxon>Brassicales</taxon>
        <taxon>Brassicaceae</taxon>
        <taxon>Brassiceae</taxon>
        <taxon>Brassica</taxon>
    </lineage>
</organism>
<dbReference type="EMBL" id="JAAMPC010000003">
    <property type="protein sequence ID" value="KAG2321952.1"/>
    <property type="molecule type" value="Genomic_DNA"/>
</dbReference>
<dbReference type="OrthoDB" id="439028at2759"/>
<evidence type="ECO:0000256" key="6">
    <source>
        <dbReference type="ARBA" id="ARBA00022777"/>
    </source>
</evidence>
<dbReference type="InterPro" id="IPR027417">
    <property type="entry name" value="P-loop_NTPase"/>
</dbReference>
<gene>
    <name evidence="11" type="ORF">Bca52824_015165</name>
</gene>
<comment type="similarity">
    <text evidence="1 9">Belongs to the thymidine kinase family.</text>
</comment>
<dbReference type="GO" id="GO:0005524">
    <property type="term" value="F:ATP binding"/>
    <property type="evidence" value="ECO:0007669"/>
    <property type="project" value="UniProtKB-KW"/>
</dbReference>
<dbReference type="PANTHER" id="PTHR11441">
    <property type="entry name" value="THYMIDINE KINASE"/>
    <property type="match status" value="1"/>
</dbReference>
<evidence type="ECO:0000256" key="10">
    <source>
        <dbReference type="SAM" id="Phobius"/>
    </source>
</evidence>
<reference evidence="11 12" key="1">
    <citation type="submission" date="2020-02" db="EMBL/GenBank/DDBJ databases">
        <authorList>
            <person name="Ma Q."/>
            <person name="Huang Y."/>
            <person name="Song X."/>
            <person name="Pei D."/>
        </authorList>
    </citation>
    <scope>NUCLEOTIDE SEQUENCE [LARGE SCALE GENOMIC DNA]</scope>
    <source>
        <strain evidence="11">Sxm20200214</strain>
        <tissue evidence="11">Leaf</tissue>
    </source>
</reference>
<dbReference type="Pfam" id="PF00265">
    <property type="entry name" value="TK"/>
    <property type="match status" value="1"/>
</dbReference>
<evidence type="ECO:0000256" key="9">
    <source>
        <dbReference type="RuleBase" id="RU004165"/>
    </source>
</evidence>
<keyword evidence="10" id="KW-1133">Transmembrane helix</keyword>
<dbReference type="AlphaFoldDB" id="A0A8X8B549"/>
<dbReference type="GO" id="GO:0071897">
    <property type="term" value="P:DNA biosynthetic process"/>
    <property type="evidence" value="ECO:0007669"/>
    <property type="project" value="UniProtKB-KW"/>
</dbReference>
<evidence type="ECO:0000313" key="11">
    <source>
        <dbReference type="EMBL" id="KAG2321952.1"/>
    </source>
</evidence>
<evidence type="ECO:0000256" key="7">
    <source>
        <dbReference type="ARBA" id="ARBA00022840"/>
    </source>
</evidence>
<keyword evidence="6 8" id="KW-0418">Kinase</keyword>
<evidence type="ECO:0000256" key="2">
    <source>
        <dbReference type="ARBA" id="ARBA00012118"/>
    </source>
</evidence>
<dbReference type="EC" id="2.7.1.21" evidence="2 8"/>
<dbReference type="Gene3D" id="3.40.50.300">
    <property type="entry name" value="P-loop containing nucleotide triphosphate hydrolases"/>
    <property type="match status" value="1"/>
</dbReference>
<comment type="caution">
    <text evidence="11">The sequence shown here is derived from an EMBL/GenBank/DDBJ whole genome shotgun (WGS) entry which is preliminary data.</text>
</comment>
<evidence type="ECO:0000313" key="12">
    <source>
        <dbReference type="Proteomes" id="UP000886595"/>
    </source>
</evidence>
<protein>
    <recommendedName>
        <fullName evidence="2 8">Thymidine kinase</fullName>
        <ecNumber evidence="2 8">2.7.1.21</ecNumber>
    </recommendedName>
</protein>
<keyword evidence="12" id="KW-1185">Reference proteome</keyword>
<dbReference type="PANTHER" id="PTHR11441:SF12">
    <property type="entry name" value="THYMIDINE KINASE A"/>
    <property type="match status" value="1"/>
</dbReference>
<keyword evidence="5 8" id="KW-0547">Nucleotide-binding</keyword>
<name>A0A8X8B549_BRACI</name>
<evidence type="ECO:0000256" key="5">
    <source>
        <dbReference type="ARBA" id="ARBA00022741"/>
    </source>
</evidence>
<comment type="catalytic activity">
    <reaction evidence="8">
        <text>thymidine + ATP = dTMP + ADP + H(+)</text>
        <dbReference type="Rhea" id="RHEA:19129"/>
        <dbReference type="ChEBI" id="CHEBI:15378"/>
        <dbReference type="ChEBI" id="CHEBI:17748"/>
        <dbReference type="ChEBI" id="CHEBI:30616"/>
        <dbReference type="ChEBI" id="CHEBI:63528"/>
        <dbReference type="ChEBI" id="CHEBI:456216"/>
        <dbReference type="EC" id="2.7.1.21"/>
    </reaction>
</comment>
<dbReference type="Proteomes" id="UP000886595">
    <property type="component" value="Unassembled WGS sequence"/>
</dbReference>
<feature type="transmembrane region" description="Helical" evidence="10">
    <location>
        <begin position="25"/>
        <end position="46"/>
    </location>
</feature>
<dbReference type="Gene3D" id="3.30.60.20">
    <property type="match status" value="1"/>
</dbReference>